<dbReference type="GeneID" id="27346190"/>
<dbReference type="Pfam" id="PF06985">
    <property type="entry name" value="HET"/>
    <property type="match status" value="1"/>
</dbReference>
<proteinExistence type="predicted"/>
<reference evidence="2 3" key="1">
    <citation type="submission" date="2015-01" db="EMBL/GenBank/DDBJ databases">
        <title>The Genome Sequence of Cladophialophora immunda CBS83496.</title>
        <authorList>
            <consortium name="The Broad Institute Genomics Platform"/>
            <person name="Cuomo C."/>
            <person name="de Hoog S."/>
            <person name="Gorbushina A."/>
            <person name="Stielow B."/>
            <person name="Teixiera M."/>
            <person name="Abouelleil A."/>
            <person name="Chapman S.B."/>
            <person name="Priest M."/>
            <person name="Young S.K."/>
            <person name="Wortman J."/>
            <person name="Nusbaum C."/>
            <person name="Birren B."/>
        </authorList>
    </citation>
    <scope>NUCLEOTIDE SEQUENCE [LARGE SCALE GENOMIC DNA]</scope>
    <source>
        <strain evidence="2 3">CBS 83496</strain>
    </source>
</reference>
<dbReference type="PANTHER" id="PTHR24148:SF64">
    <property type="entry name" value="HETEROKARYON INCOMPATIBILITY DOMAIN-CONTAINING PROTEIN"/>
    <property type="match status" value="1"/>
</dbReference>
<dbReference type="Pfam" id="PF26639">
    <property type="entry name" value="Het-6_barrel"/>
    <property type="match status" value="1"/>
</dbReference>
<dbReference type="Proteomes" id="UP000054466">
    <property type="component" value="Unassembled WGS sequence"/>
</dbReference>
<dbReference type="EMBL" id="KN847043">
    <property type="protein sequence ID" value="KIW27240.1"/>
    <property type="molecule type" value="Genomic_DNA"/>
</dbReference>
<protein>
    <recommendedName>
        <fullName evidence="1">Heterokaryon incompatibility domain-containing protein</fullName>
    </recommendedName>
</protein>
<organism evidence="2 3">
    <name type="scientific">Cladophialophora immunda</name>
    <dbReference type="NCBI Taxonomy" id="569365"/>
    <lineage>
        <taxon>Eukaryota</taxon>
        <taxon>Fungi</taxon>
        <taxon>Dikarya</taxon>
        <taxon>Ascomycota</taxon>
        <taxon>Pezizomycotina</taxon>
        <taxon>Eurotiomycetes</taxon>
        <taxon>Chaetothyriomycetidae</taxon>
        <taxon>Chaetothyriales</taxon>
        <taxon>Herpotrichiellaceae</taxon>
        <taxon>Cladophialophora</taxon>
    </lineage>
</organism>
<dbReference type="HOGENOM" id="CLU_004184_7_4_1"/>
<feature type="domain" description="Heterokaryon incompatibility" evidence="1">
    <location>
        <begin position="42"/>
        <end position="198"/>
    </location>
</feature>
<evidence type="ECO:0000313" key="2">
    <source>
        <dbReference type="EMBL" id="KIW27240.1"/>
    </source>
</evidence>
<evidence type="ECO:0000259" key="1">
    <source>
        <dbReference type="Pfam" id="PF06985"/>
    </source>
</evidence>
<gene>
    <name evidence="2" type="ORF">PV07_06996</name>
</gene>
<accession>A0A0D2C9Y3</accession>
<sequence length="621" mass="69007">MSSYDALPKGPCLRYVVLKPGASSDPLACQLLTSDIHQIPEFEAVSYPWGSLDKVSTIQVQRGQSQHSWALGITANLDRVLRRLRHSGHERVIWVDQLSIDQSNNDEKNHQVRLMGQIYRKAKRVLVWLGDSVEDGANAASLITELNDRIDAQLSVHGTWDELPNATPEDEISKDGRWRAIHAAFASPWFTRVWVIQEVGLAADPWVLFGDSEFDWTSMMRVAQWMLDFANFLLVDRASFPLSSIHAATLDGWDVTKSSRQRSRDFGTFSTGWTLQKLLHSAKGLKATDPRDFIYSLLGHPSALKPGTTDNTSFVDPDYNLPYLDAYHRFALEWLKDPHGVNLLLSVEHDENTLSGDYPSWVPRWNFVQPAQTLGLQTKLPFNAALGLGPSSCKPIDPRTLNVQGLVFDRVTAKSPVLDKTALRLPDPSPAQTNAPSPTHPVVAFWTASVAQGCFHESYAGDQRPLMAFVRMLTGERYTGPRAQFQADRLAYALRLLELGRHKAGIAALGEDTARLRDQSVTGNIDTFVDHAWYFCNGRVLVFTEQGRYGFAPRSALPGDLLAVVNGCKVPCVLRPVPGEKGHFRLVGESYVQGCMEGELVKARLLGGSSNPVEEETLVLV</sequence>
<dbReference type="OrthoDB" id="4850726at2759"/>
<dbReference type="InterPro" id="IPR052895">
    <property type="entry name" value="HetReg/Transcr_Mod"/>
</dbReference>
<dbReference type="VEuPathDB" id="FungiDB:PV07_06996"/>
<dbReference type="STRING" id="569365.A0A0D2C9Y3"/>
<evidence type="ECO:0000313" key="3">
    <source>
        <dbReference type="Proteomes" id="UP000054466"/>
    </source>
</evidence>
<name>A0A0D2C9Y3_9EURO</name>
<dbReference type="PANTHER" id="PTHR24148">
    <property type="entry name" value="ANKYRIN REPEAT DOMAIN-CONTAINING PROTEIN 39 HOMOLOG-RELATED"/>
    <property type="match status" value="1"/>
</dbReference>
<dbReference type="RefSeq" id="XP_016247456.1">
    <property type="nucleotide sequence ID" value="XM_016394037.1"/>
</dbReference>
<dbReference type="InterPro" id="IPR010730">
    <property type="entry name" value="HET"/>
</dbReference>
<keyword evidence="3" id="KW-1185">Reference proteome</keyword>
<dbReference type="AlphaFoldDB" id="A0A0D2C9Y3"/>